<feature type="transmembrane region" description="Helical" evidence="17">
    <location>
        <begin position="137"/>
        <end position="156"/>
    </location>
</feature>
<dbReference type="Pfam" id="PF00664">
    <property type="entry name" value="ABC_membrane"/>
    <property type="match status" value="2"/>
</dbReference>
<accession>A0A4Y2GHG8</accession>
<dbReference type="InterPro" id="IPR017871">
    <property type="entry name" value="ABC_transporter-like_CS"/>
</dbReference>
<dbReference type="FunFam" id="3.40.50.300:FF:000293">
    <property type="entry name" value="ATP binding cassette subfamily C member 1"/>
    <property type="match status" value="1"/>
</dbReference>
<evidence type="ECO:0000256" key="10">
    <source>
        <dbReference type="ARBA" id="ARBA00022840"/>
    </source>
</evidence>
<evidence type="ECO:0000313" key="20">
    <source>
        <dbReference type="EMBL" id="GBM52169.1"/>
    </source>
</evidence>
<dbReference type="SMART" id="SM00382">
    <property type="entry name" value="AAA"/>
    <property type="match status" value="2"/>
</dbReference>
<feature type="transmembrane region" description="Helical" evidence="17">
    <location>
        <begin position="433"/>
        <end position="454"/>
    </location>
</feature>
<dbReference type="InterPro" id="IPR036640">
    <property type="entry name" value="ABC1_TM_sf"/>
</dbReference>
<evidence type="ECO:0000256" key="2">
    <source>
        <dbReference type="ARBA" id="ARBA00004651"/>
    </source>
</evidence>
<dbReference type="InterPro" id="IPR056227">
    <property type="entry name" value="TMD0_ABC"/>
</dbReference>
<keyword evidence="7 17" id="KW-0812">Transmembrane</keyword>
<dbReference type="CDD" id="cd18595">
    <property type="entry name" value="ABC_6TM_MRP1_2_3_6_D1_like"/>
    <property type="match status" value="1"/>
</dbReference>
<dbReference type="CDD" id="cd03250">
    <property type="entry name" value="ABCC_MRP_domain1"/>
    <property type="match status" value="1"/>
</dbReference>
<dbReference type="InterPro" id="IPR005292">
    <property type="entry name" value="MRP"/>
</dbReference>
<evidence type="ECO:0000256" key="4">
    <source>
        <dbReference type="ARBA" id="ARBA00022448"/>
    </source>
</evidence>
<dbReference type="InterPro" id="IPR027417">
    <property type="entry name" value="P-loop_NTPase"/>
</dbReference>
<dbReference type="PANTHER" id="PTHR24223">
    <property type="entry name" value="ATP-BINDING CASSETTE SUB-FAMILY C"/>
    <property type="match status" value="1"/>
</dbReference>
<evidence type="ECO:0000256" key="12">
    <source>
        <dbReference type="ARBA" id="ARBA00022989"/>
    </source>
</evidence>
<keyword evidence="13 17" id="KW-0472">Membrane</keyword>
<keyword evidence="12 17" id="KW-1133">Transmembrane helix</keyword>
<evidence type="ECO:0000256" key="9">
    <source>
        <dbReference type="ARBA" id="ARBA00022741"/>
    </source>
</evidence>
<dbReference type="Proteomes" id="UP000499080">
    <property type="component" value="Unassembled WGS sequence"/>
</dbReference>
<feature type="transmembrane region" description="Helical" evidence="17">
    <location>
        <begin position="37"/>
        <end position="56"/>
    </location>
</feature>
<evidence type="ECO:0000256" key="3">
    <source>
        <dbReference type="ARBA" id="ARBA00009726"/>
    </source>
</evidence>
<keyword evidence="8" id="KW-0677">Repeat</keyword>
<feature type="transmembrane region" description="Helical" evidence="17">
    <location>
        <begin position="176"/>
        <end position="195"/>
    </location>
</feature>
<feature type="transmembrane region" description="Helical" evidence="17">
    <location>
        <begin position="1209"/>
        <end position="1228"/>
    </location>
</feature>
<feature type="domain" description="ABC transmembrane type-1" evidence="19">
    <location>
        <begin position="984"/>
        <end position="1266"/>
    </location>
</feature>
<dbReference type="GO" id="GO:0015431">
    <property type="term" value="F:ABC-type glutathione S-conjugate transporter activity"/>
    <property type="evidence" value="ECO:0007669"/>
    <property type="project" value="UniProtKB-EC"/>
</dbReference>
<feature type="transmembrane region" description="Helical" evidence="17">
    <location>
        <begin position="355"/>
        <end position="381"/>
    </location>
</feature>
<feature type="transmembrane region" description="Helical" evidence="17">
    <location>
        <begin position="1024"/>
        <end position="1049"/>
    </location>
</feature>
<feature type="domain" description="ABC transporter" evidence="18">
    <location>
        <begin position="635"/>
        <end position="868"/>
    </location>
</feature>
<keyword evidence="21" id="KW-1185">Reference proteome</keyword>
<feature type="transmembrane region" description="Helical" evidence="17">
    <location>
        <begin position="1240"/>
        <end position="1258"/>
    </location>
</feature>
<dbReference type="EMBL" id="BGPR01001368">
    <property type="protein sequence ID" value="GBM52169.1"/>
    <property type="molecule type" value="Genomic_DNA"/>
</dbReference>
<dbReference type="CDD" id="cd03244">
    <property type="entry name" value="ABCC_MRP_domain2"/>
    <property type="match status" value="1"/>
</dbReference>
<feature type="transmembrane region" description="Helical" evidence="17">
    <location>
        <begin position="587"/>
        <end position="609"/>
    </location>
</feature>
<dbReference type="EC" id="7.6.2.3" evidence="14"/>
<evidence type="ECO:0000256" key="5">
    <source>
        <dbReference type="ARBA" id="ARBA00022475"/>
    </source>
</evidence>
<comment type="subcellular location">
    <subcellularLocation>
        <location evidence="2">Cell membrane</location>
        <topology evidence="2">Multi-pass membrane protein</topology>
    </subcellularLocation>
    <subcellularLocation>
        <location evidence="1">Vacuole membrane</location>
        <topology evidence="1">Multi-pass membrane protein</topology>
    </subcellularLocation>
</comment>
<dbReference type="GO" id="GO:0005774">
    <property type="term" value="C:vacuolar membrane"/>
    <property type="evidence" value="ECO:0007669"/>
    <property type="project" value="UniProtKB-SubCell"/>
</dbReference>
<dbReference type="InterPro" id="IPR003593">
    <property type="entry name" value="AAA+_ATPase"/>
</dbReference>
<feature type="transmembrane region" description="Helical" evidence="17">
    <location>
        <begin position="102"/>
        <end position="125"/>
    </location>
</feature>
<dbReference type="SUPFAM" id="SSF90123">
    <property type="entry name" value="ABC transporter transmembrane region"/>
    <property type="match status" value="2"/>
</dbReference>
<name>A0A4Y2GHG8_ARAVE</name>
<dbReference type="GO" id="GO:0016887">
    <property type="term" value="F:ATP hydrolysis activity"/>
    <property type="evidence" value="ECO:0007669"/>
    <property type="project" value="InterPro"/>
</dbReference>
<keyword evidence="5" id="KW-1003">Cell membrane</keyword>
<reference evidence="20 21" key="1">
    <citation type="journal article" date="2019" name="Sci. Rep.">
        <title>Orb-weaving spider Araneus ventricosus genome elucidates the spidroin gene catalogue.</title>
        <authorList>
            <person name="Kono N."/>
            <person name="Nakamura H."/>
            <person name="Ohtoshi R."/>
            <person name="Moran D.A.P."/>
            <person name="Shinohara A."/>
            <person name="Yoshida Y."/>
            <person name="Fujiwara M."/>
            <person name="Mori M."/>
            <person name="Tomita M."/>
            <person name="Arakawa K."/>
        </authorList>
    </citation>
    <scope>NUCLEOTIDE SEQUENCE [LARGE SCALE GENOMIC DNA]</scope>
</reference>
<dbReference type="GO" id="GO:0000323">
    <property type="term" value="C:lytic vacuole"/>
    <property type="evidence" value="ECO:0007669"/>
    <property type="project" value="UniProtKB-ARBA"/>
</dbReference>
<feature type="transmembrane region" description="Helical" evidence="17">
    <location>
        <begin position="1124"/>
        <end position="1144"/>
    </location>
</feature>
<dbReference type="OrthoDB" id="6412548at2759"/>
<organism evidence="20 21">
    <name type="scientific">Araneus ventricosus</name>
    <name type="common">Orbweaver spider</name>
    <name type="synonym">Epeira ventricosa</name>
    <dbReference type="NCBI Taxonomy" id="182803"/>
    <lineage>
        <taxon>Eukaryota</taxon>
        <taxon>Metazoa</taxon>
        <taxon>Ecdysozoa</taxon>
        <taxon>Arthropoda</taxon>
        <taxon>Chelicerata</taxon>
        <taxon>Arachnida</taxon>
        <taxon>Araneae</taxon>
        <taxon>Araneomorphae</taxon>
        <taxon>Entelegynae</taxon>
        <taxon>Araneoidea</taxon>
        <taxon>Araneidae</taxon>
        <taxon>Araneus</taxon>
    </lineage>
</organism>
<keyword evidence="9" id="KW-0547">Nucleotide-binding</keyword>
<dbReference type="Gene3D" id="1.20.1560.10">
    <property type="entry name" value="ABC transporter type 1, transmembrane domain"/>
    <property type="match status" value="2"/>
</dbReference>
<feature type="transmembrane region" description="Helical" evidence="17">
    <location>
        <begin position="68"/>
        <end position="90"/>
    </location>
</feature>
<dbReference type="PANTHER" id="PTHR24223:SF443">
    <property type="entry name" value="MULTIDRUG-RESISTANCE LIKE PROTEIN 1, ISOFORM I"/>
    <property type="match status" value="1"/>
</dbReference>
<evidence type="ECO:0000256" key="7">
    <source>
        <dbReference type="ARBA" id="ARBA00022692"/>
    </source>
</evidence>
<feature type="transmembrane region" description="Helical" evidence="17">
    <location>
        <begin position="460"/>
        <end position="482"/>
    </location>
</feature>
<evidence type="ECO:0000256" key="8">
    <source>
        <dbReference type="ARBA" id="ARBA00022737"/>
    </source>
</evidence>
<evidence type="ECO:0000313" key="21">
    <source>
        <dbReference type="Proteomes" id="UP000499080"/>
    </source>
</evidence>
<sequence>MVKTPLLDEFCKSPFWDDNLLWNSTNPDLTPCFEKTALAWIPCLFLWLFGPLECYFQRKSSHKPLPWTGANISRMVLSIVLGVLCALNILDELFNRRQDIHFVPSLIAESLKALTFVFALILMLFNRKKGRHTSGILFIFWLSLTFCEIFPYRTAFITLQTRGELPSVFSFVTHMIYFPILVAELILSCFADIRYRHPPDKEARKECPELRASFASKIVFWWFNGMSVLGWKRPLRVDDLWELNPDDRTDHIAAQFEKHYRQFKWAQPVAQSKIREEAEDIKAEEQVLKDGTEYIVRNGHQDQPKEKIHILRSLYKTFAGSFITGSILKLIYDLLQFINPLILKSLIEYVKSDEPLWIGVLFAALIFLNCTLQSVVLGSYFHRMFIIGMRVRTALVTAVYKKSLVLSSTARKESTVGEIVNLMSVDSQRFMDLMTYLNLIWSAPLQIVVALLMLFNVLGIAVLSGLFVSIVLIPINAFLGQIMKKRQVKQMKYKDERVKLVNEVLSGIKVLKLYAWEEAFREKINAIRDKEIKNLKSIAYLNSLTMMIWSCSPFLVALVSFATYVLIDENNHLDAATAFVSLSLFNILRFPLTMLPHLITTMILVSVSVKRLNKYMNSEELDRYVTYDPSNAFSLTVNNGEFTWDPPKEEEEKEKAAKPTLTNIQLLVPRGSLIAIVGQVGSGKSSLFSAILGEMTKLSGSVTFSGKIAYASQQPWIQNTSLKNNILFSKPLSKHFYEDVLEACGLKPDLEILPGGDQTEIGEKGINLSGGQKQRVSLARAVYASADIYLLDDPLSAVDSHVGKHIFDKVIGPSGLLKTKTRILVTHSLTYLPQTDVIYVMKDGTIAEKGSFQELVESKGPFAEYLAQYGSQIESEDLSDIPPELIRSLSHRSNEGSPGSDLEDSQQMTVMSINRQPSVERSRSLSRQGSMEKRSNSLSNSIDMSASLPKDFAKLINIEAAETGQVKMSVYMEYFKAVGHWWVAVIVIAYIVWQAFAVYSNIWLSEWGTDKPLNGTEEKAQRDYRLGVFGALGIGQSIGIFVGSFAVAYGTLAASNSLHDGILLNVLKSPMSFFDTTPLGRIVNRFSKDVDTVDVTIPTTLRSWLSCLLQVISTLIVISVQTPIFLVVVVPISVIYYFIQRFYLSTSRQLKRLESITRSPIYSHFSETLSGASTIRAYKAEERFCTQSNTFVDNNQICYFPSIVSNRWLAIRLDFCGNFIIFFAALFAVLQKDSLDAGKVGLSVTYALMVTSTINWLVRMSSELETNIVAVERILEYTNTPTEAPWVIEGKTPPKEWPDRGTVKMDNYSTRYRTGLDLVLKQISCDVKSGEKIGIVGRTGAGKSSLTLCLFRIIEAADGKIELDDLNIADMGLHDLRSKITIIPQDPVLFSGTLRMNLDPFNWYSDAQLWGALDHAHLKNFVSTLQEGLEHEVVEGGENLSVGQRQLVCLARALLRKTKILVLDEATAAVDLETDSLIQETIRTEFKDASVLTIAHRLNTVMDYDRIMVLDQGRVAEFDSPETLLKNKNSIFYGMAKDAGIV</sequence>
<dbReference type="FunFam" id="1.20.1560.10:FF:000020">
    <property type="entry name" value="ABC metal ion transporter"/>
    <property type="match status" value="1"/>
</dbReference>
<evidence type="ECO:0000256" key="11">
    <source>
        <dbReference type="ARBA" id="ARBA00022967"/>
    </source>
</evidence>
<dbReference type="InterPro" id="IPR011527">
    <property type="entry name" value="ABC1_TM_dom"/>
</dbReference>
<dbReference type="CDD" id="cd18603">
    <property type="entry name" value="ABC_6TM_MRP1_2_3_6_D2_like"/>
    <property type="match status" value="1"/>
</dbReference>
<comment type="similarity">
    <text evidence="3">Belongs to the ABC transporter superfamily. ABCC family. Conjugate transporter (TC 3.A.1.208) subfamily.</text>
</comment>
<dbReference type="InterPro" id="IPR003439">
    <property type="entry name" value="ABC_transporter-like_ATP-bd"/>
</dbReference>
<dbReference type="Gene3D" id="3.40.50.300">
    <property type="entry name" value="P-loop containing nucleotide triphosphate hydrolases"/>
    <property type="match status" value="2"/>
</dbReference>
<dbReference type="InterPro" id="IPR050173">
    <property type="entry name" value="ABC_transporter_C-like"/>
</dbReference>
<keyword evidence="10" id="KW-0067">ATP-binding</keyword>
<evidence type="ECO:0000256" key="16">
    <source>
        <dbReference type="SAM" id="MobiDB-lite"/>
    </source>
</evidence>
<gene>
    <name evidence="20" type="primary">Abcc1_10</name>
    <name evidence="20" type="ORF">AVEN_97613_1</name>
</gene>
<evidence type="ECO:0000256" key="17">
    <source>
        <dbReference type="SAM" id="Phobius"/>
    </source>
</evidence>
<feature type="domain" description="ABC transporter" evidence="18">
    <location>
        <begin position="1303"/>
        <end position="1537"/>
    </location>
</feature>
<dbReference type="FunFam" id="3.40.50.300:FF:000074">
    <property type="entry name" value="Multidrug resistance-associated protein 5 isoform 1"/>
    <property type="match status" value="1"/>
</dbReference>
<dbReference type="GO" id="GO:0005524">
    <property type="term" value="F:ATP binding"/>
    <property type="evidence" value="ECO:0007669"/>
    <property type="project" value="UniProtKB-KW"/>
</dbReference>
<dbReference type="SUPFAM" id="SSF52540">
    <property type="entry name" value="P-loop containing nucleoside triphosphate hydrolases"/>
    <property type="match status" value="2"/>
</dbReference>
<protein>
    <recommendedName>
        <fullName evidence="14">ABC-type glutathione-S-conjugate transporter</fullName>
        <ecNumber evidence="14">7.6.2.3</ecNumber>
    </recommendedName>
</protein>
<evidence type="ECO:0000259" key="18">
    <source>
        <dbReference type="PROSITE" id="PS50893"/>
    </source>
</evidence>
<feature type="transmembrane region" description="Helical" evidence="17">
    <location>
        <begin position="314"/>
        <end position="335"/>
    </location>
</feature>
<dbReference type="PROSITE" id="PS00211">
    <property type="entry name" value="ABC_TRANSPORTER_1"/>
    <property type="match status" value="2"/>
</dbReference>
<dbReference type="FunFam" id="1.20.1560.10:FF:000001">
    <property type="entry name" value="ATP-binding cassette subfamily C member 1"/>
    <property type="match status" value="1"/>
</dbReference>
<proteinExistence type="inferred from homology"/>
<dbReference type="NCBIfam" id="TIGR00957">
    <property type="entry name" value="MRP_assoc_pro"/>
    <property type="match status" value="1"/>
</dbReference>
<feature type="domain" description="ABC transmembrane type-1" evidence="19">
    <location>
        <begin position="323"/>
        <end position="604"/>
    </location>
</feature>
<evidence type="ECO:0000256" key="14">
    <source>
        <dbReference type="ARBA" id="ARBA00024220"/>
    </source>
</evidence>
<evidence type="ECO:0000256" key="6">
    <source>
        <dbReference type="ARBA" id="ARBA00022554"/>
    </source>
</evidence>
<feature type="transmembrane region" description="Helical" evidence="17">
    <location>
        <begin position="538"/>
        <end position="567"/>
    </location>
</feature>
<dbReference type="Pfam" id="PF00005">
    <property type="entry name" value="ABC_tran"/>
    <property type="match status" value="2"/>
</dbReference>
<keyword evidence="4" id="KW-0813">Transport</keyword>
<dbReference type="GO" id="GO:0005886">
    <property type="term" value="C:plasma membrane"/>
    <property type="evidence" value="ECO:0007669"/>
    <property type="project" value="UniProtKB-SubCell"/>
</dbReference>
<dbReference type="PROSITE" id="PS50929">
    <property type="entry name" value="ABC_TM1F"/>
    <property type="match status" value="2"/>
</dbReference>
<evidence type="ECO:0000256" key="1">
    <source>
        <dbReference type="ARBA" id="ARBA00004128"/>
    </source>
</evidence>
<evidence type="ECO:0000259" key="19">
    <source>
        <dbReference type="PROSITE" id="PS50929"/>
    </source>
</evidence>
<evidence type="ECO:0000256" key="15">
    <source>
        <dbReference type="ARBA" id="ARBA00047523"/>
    </source>
</evidence>
<comment type="caution">
    <text evidence="20">The sequence shown here is derived from an EMBL/GenBank/DDBJ whole genome shotgun (WGS) entry which is preliminary data.</text>
</comment>
<comment type="catalytic activity">
    <reaction evidence="15">
        <text>leukotriene C4(in) + ATP + H2O = leukotriene C4(out) + ADP + phosphate + H(+)</text>
        <dbReference type="Rhea" id="RHEA:38963"/>
        <dbReference type="ChEBI" id="CHEBI:15377"/>
        <dbReference type="ChEBI" id="CHEBI:15378"/>
        <dbReference type="ChEBI" id="CHEBI:30616"/>
        <dbReference type="ChEBI" id="CHEBI:43474"/>
        <dbReference type="ChEBI" id="CHEBI:57973"/>
        <dbReference type="ChEBI" id="CHEBI:456216"/>
    </reaction>
    <physiologicalReaction direction="left-to-right" evidence="15">
        <dbReference type="Rhea" id="RHEA:38964"/>
    </physiologicalReaction>
</comment>
<dbReference type="PROSITE" id="PS50893">
    <property type="entry name" value="ABC_TRANSPORTER_2"/>
    <property type="match status" value="2"/>
</dbReference>
<evidence type="ECO:0000256" key="13">
    <source>
        <dbReference type="ARBA" id="ARBA00023136"/>
    </source>
</evidence>
<keyword evidence="6" id="KW-0926">Vacuole</keyword>
<keyword evidence="11" id="KW-1278">Translocase</keyword>
<feature type="region of interest" description="Disordered" evidence="16">
    <location>
        <begin position="913"/>
        <end position="939"/>
    </location>
</feature>
<feature type="transmembrane region" description="Helical" evidence="17">
    <location>
        <begin position="981"/>
        <end position="1004"/>
    </location>
</feature>
<dbReference type="Pfam" id="PF24357">
    <property type="entry name" value="TMD0_ABC"/>
    <property type="match status" value="1"/>
</dbReference>